<gene>
    <name evidence="14" type="ORF">HAX54_032141</name>
</gene>
<feature type="transmembrane region" description="Helical" evidence="12">
    <location>
        <begin position="105"/>
        <end position="122"/>
    </location>
</feature>
<name>A0ABS8SCJ4_DATST</name>
<feature type="domain" description="Sodium/calcium exchanger membrane region" evidence="13">
    <location>
        <begin position="112"/>
        <end position="256"/>
    </location>
</feature>
<accession>A0ABS8SCJ4</accession>
<keyword evidence="9 12" id="KW-0472">Membrane</keyword>
<evidence type="ECO:0000256" key="6">
    <source>
        <dbReference type="ARBA" id="ARBA00022958"/>
    </source>
</evidence>
<comment type="similarity">
    <text evidence="11">Belongs to the Ca(2+):cation antiporter (CaCA) (TC 2.A.19) family. Cation/calcium exchanger (CCX) subfamily.</text>
</comment>
<protein>
    <recommendedName>
        <fullName evidence="13">Sodium/calcium exchanger membrane region domain-containing protein</fullName>
    </recommendedName>
</protein>
<evidence type="ECO:0000259" key="13">
    <source>
        <dbReference type="Pfam" id="PF01699"/>
    </source>
</evidence>
<keyword evidence="15" id="KW-1185">Reference proteome</keyword>
<dbReference type="PANTHER" id="PTHR12266:SF36">
    <property type="entry name" value="OS10G0436900 PROTEIN"/>
    <property type="match status" value="1"/>
</dbReference>
<evidence type="ECO:0000313" key="14">
    <source>
        <dbReference type="EMBL" id="MCD7456553.1"/>
    </source>
</evidence>
<sequence>MAIFQILSKYRIKIPTLFFNIIFLIIISCLTFHLYSSNSNFSLNNTFTKPQKNSFLKGKDIGCKGIEKFTSREEKCTYVKSHEGCKPNGYIFYLQLFYCTFSPPILGYILLALWLILLFYLLGDTASSYFCSSLEGLSKSLKLSPIIAGVTLLSVGNGAPDLFSSIVSFMNDGTNDIGLNSIIGGAFFVSSVVAGITSISISQHGRKIKKSSFVGNVMFLILCVCCLLVVVIIGKIHLWGALAFFFLYFVYVCFIFVSEMYVRGEKCLNSVEVEIDDDGADSLDLPMVCDMKRSSQELRVPLLVNIKGEEEVQSEKQREIVCVLRKVGYVLELPLDLPRKLTIPNVSQEKWSKSFGIVSITLAPLLLVLIWDFFGPKSSIWAYGISGVLGLVCGLIVFFTSDGLHPPTKFNFLWLGLGFLMSITWTYILAEELISLLVSLGLILGISPSILGLTVLAWGNSLGDLVANVTLAKTGGPGGAQVALCGCYAGPIFNTLVGLGLPLIFTTWKAFPSCYTVPTDSTVYETIGFLLLGLLWALVILPKRDMRLDKFFGVGLLAIYSCFLFLKLARALGFIEFQVSP</sequence>
<evidence type="ECO:0000256" key="4">
    <source>
        <dbReference type="ARBA" id="ARBA00022538"/>
    </source>
</evidence>
<dbReference type="Proteomes" id="UP000823775">
    <property type="component" value="Unassembled WGS sequence"/>
</dbReference>
<evidence type="ECO:0000256" key="1">
    <source>
        <dbReference type="ARBA" id="ARBA00004141"/>
    </source>
</evidence>
<feature type="transmembrane region" description="Helical" evidence="12">
    <location>
        <begin position="436"/>
        <end position="459"/>
    </location>
</feature>
<feature type="transmembrane region" description="Helical" evidence="12">
    <location>
        <begin position="355"/>
        <end position="374"/>
    </location>
</feature>
<feature type="transmembrane region" description="Helical" evidence="12">
    <location>
        <begin position="380"/>
        <end position="400"/>
    </location>
</feature>
<keyword evidence="3" id="KW-0050">Antiport</keyword>
<dbReference type="EMBL" id="JACEIK010000409">
    <property type="protein sequence ID" value="MCD7456553.1"/>
    <property type="molecule type" value="Genomic_DNA"/>
</dbReference>
<dbReference type="PANTHER" id="PTHR12266">
    <property type="entry name" value="NA+/CA2+ K+ INDEPENDENT EXCHANGER"/>
    <property type="match status" value="1"/>
</dbReference>
<dbReference type="InterPro" id="IPR051359">
    <property type="entry name" value="CaCA_antiporter"/>
</dbReference>
<keyword evidence="6" id="KW-0630">Potassium</keyword>
<feature type="transmembrane region" description="Helical" evidence="12">
    <location>
        <begin position="523"/>
        <end position="541"/>
    </location>
</feature>
<dbReference type="InterPro" id="IPR004837">
    <property type="entry name" value="NaCa_Exmemb"/>
</dbReference>
<evidence type="ECO:0000256" key="9">
    <source>
        <dbReference type="ARBA" id="ARBA00023136"/>
    </source>
</evidence>
<keyword evidence="10" id="KW-0406">Ion transport</keyword>
<feature type="transmembrane region" description="Helical" evidence="12">
    <location>
        <begin position="412"/>
        <end position="430"/>
    </location>
</feature>
<evidence type="ECO:0000256" key="3">
    <source>
        <dbReference type="ARBA" id="ARBA00022449"/>
    </source>
</evidence>
<dbReference type="Pfam" id="PF01699">
    <property type="entry name" value="Na_Ca_ex"/>
    <property type="match status" value="2"/>
</dbReference>
<feature type="transmembrane region" description="Helical" evidence="12">
    <location>
        <begin position="480"/>
        <end position="503"/>
    </location>
</feature>
<comment type="caution">
    <text evidence="14">The sequence shown here is derived from an EMBL/GenBank/DDBJ whole genome shotgun (WGS) entry which is preliminary data.</text>
</comment>
<feature type="transmembrane region" description="Helical" evidence="12">
    <location>
        <begin position="12"/>
        <end position="35"/>
    </location>
</feature>
<keyword evidence="10" id="KW-0739">Sodium transport</keyword>
<dbReference type="Gene3D" id="1.20.1420.30">
    <property type="entry name" value="NCX, central ion-binding region"/>
    <property type="match status" value="2"/>
</dbReference>
<keyword evidence="4" id="KW-0633">Potassium transport</keyword>
<dbReference type="InterPro" id="IPR044880">
    <property type="entry name" value="NCX_ion-bd_dom_sf"/>
</dbReference>
<evidence type="ECO:0000313" key="15">
    <source>
        <dbReference type="Proteomes" id="UP000823775"/>
    </source>
</evidence>
<keyword evidence="7 12" id="KW-1133">Transmembrane helix</keyword>
<feature type="transmembrane region" description="Helical" evidence="12">
    <location>
        <begin position="179"/>
        <end position="201"/>
    </location>
</feature>
<evidence type="ECO:0000256" key="5">
    <source>
        <dbReference type="ARBA" id="ARBA00022692"/>
    </source>
</evidence>
<evidence type="ECO:0000256" key="11">
    <source>
        <dbReference type="ARBA" id="ARBA00038187"/>
    </source>
</evidence>
<evidence type="ECO:0000256" key="7">
    <source>
        <dbReference type="ARBA" id="ARBA00022989"/>
    </source>
</evidence>
<evidence type="ECO:0000256" key="12">
    <source>
        <dbReference type="SAM" id="Phobius"/>
    </source>
</evidence>
<evidence type="ECO:0000256" key="2">
    <source>
        <dbReference type="ARBA" id="ARBA00022448"/>
    </source>
</evidence>
<keyword evidence="5 12" id="KW-0812">Transmembrane</keyword>
<proteinExistence type="inferred from homology"/>
<feature type="transmembrane region" description="Helical" evidence="12">
    <location>
        <begin position="213"/>
        <end position="233"/>
    </location>
</feature>
<keyword evidence="2" id="KW-0813">Transport</keyword>
<feature type="domain" description="Sodium/calcium exchanger membrane region" evidence="13">
    <location>
        <begin position="417"/>
        <end position="567"/>
    </location>
</feature>
<organism evidence="14 15">
    <name type="scientific">Datura stramonium</name>
    <name type="common">Jimsonweed</name>
    <name type="synonym">Common thornapple</name>
    <dbReference type="NCBI Taxonomy" id="4076"/>
    <lineage>
        <taxon>Eukaryota</taxon>
        <taxon>Viridiplantae</taxon>
        <taxon>Streptophyta</taxon>
        <taxon>Embryophyta</taxon>
        <taxon>Tracheophyta</taxon>
        <taxon>Spermatophyta</taxon>
        <taxon>Magnoliopsida</taxon>
        <taxon>eudicotyledons</taxon>
        <taxon>Gunneridae</taxon>
        <taxon>Pentapetalae</taxon>
        <taxon>asterids</taxon>
        <taxon>lamiids</taxon>
        <taxon>Solanales</taxon>
        <taxon>Solanaceae</taxon>
        <taxon>Solanoideae</taxon>
        <taxon>Datureae</taxon>
        <taxon>Datura</taxon>
    </lineage>
</organism>
<feature type="transmembrane region" description="Helical" evidence="12">
    <location>
        <begin position="143"/>
        <end position="159"/>
    </location>
</feature>
<evidence type="ECO:0000256" key="8">
    <source>
        <dbReference type="ARBA" id="ARBA00023053"/>
    </source>
</evidence>
<feature type="transmembrane region" description="Helical" evidence="12">
    <location>
        <begin position="553"/>
        <end position="575"/>
    </location>
</feature>
<feature type="transmembrane region" description="Helical" evidence="12">
    <location>
        <begin position="239"/>
        <end position="257"/>
    </location>
</feature>
<reference evidence="14 15" key="1">
    <citation type="journal article" date="2021" name="BMC Genomics">
        <title>Datura genome reveals duplications of psychoactive alkaloid biosynthetic genes and high mutation rate following tissue culture.</title>
        <authorList>
            <person name="Rajewski A."/>
            <person name="Carter-House D."/>
            <person name="Stajich J."/>
            <person name="Litt A."/>
        </authorList>
    </citation>
    <scope>NUCLEOTIDE SEQUENCE [LARGE SCALE GENOMIC DNA]</scope>
    <source>
        <strain evidence="14">AR-01</strain>
    </source>
</reference>
<evidence type="ECO:0000256" key="10">
    <source>
        <dbReference type="ARBA" id="ARBA00023201"/>
    </source>
</evidence>
<keyword evidence="8" id="KW-0915">Sodium</keyword>
<comment type="subcellular location">
    <subcellularLocation>
        <location evidence="1">Membrane</location>
        <topology evidence="1">Multi-pass membrane protein</topology>
    </subcellularLocation>
</comment>